<dbReference type="InterPro" id="IPR029063">
    <property type="entry name" value="SAM-dependent_MTases_sf"/>
</dbReference>
<organism evidence="10 11">
    <name type="scientific">Candidatus Gottesmanbacteria bacterium CG11_big_fil_rev_8_21_14_0_20_37_11</name>
    <dbReference type="NCBI Taxonomy" id="1974575"/>
    <lineage>
        <taxon>Bacteria</taxon>
        <taxon>Candidatus Gottesmaniibacteriota</taxon>
    </lineage>
</organism>
<keyword evidence="3" id="KW-0808">Transferase</keyword>
<evidence type="ECO:0000313" key="10">
    <source>
        <dbReference type="EMBL" id="PIR07813.1"/>
    </source>
</evidence>
<accession>A0A2H0NFZ2</accession>
<dbReference type="Proteomes" id="UP000230707">
    <property type="component" value="Unassembled WGS sequence"/>
</dbReference>
<dbReference type="PROSITE" id="PS00092">
    <property type="entry name" value="N6_MTASE"/>
    <property type="match status" value="1"/>
</dbReference>
<dbReference type="InterPro" id="IPR025931">
    <property type="entry name" value="TaqI_C"/>
</dbReference>
<dbReference type="EMBL" id="PCWS01000138">
    <property type="protein sequence ID" value="PIR07813.1"/>
    <property type="molecule type" value="Genomic_DNA"/>
</dbReference>
<evidence type="ECO:0000256" key="3">
    <source>
        <dbReference type="ARBA" id="ARBA00022679"/>
    </source>
</evidence>
<keyword evidence="6" id="KW-0238">DNA-binding</keyword>
<evidence type="ECO:0000259" key="9">
    <source>
        <dbReference type="Pfam" id="PF12950"/>
    </source>
</evidence>
<dbReference type="EC" id="2.1.1.72" evidence="1"/>
<dbReference type="Pfam" id="PF07669">
    <property type="entry name" value="Eco57I"/>
    <property type="match status" value="1"/>
</dbReference>
<protein>
    <recommendedName>
        <fullName evidence="1">site-specific DNA-methyltransferase (adenine-specific)</fullName>
        <ecNumber evidence="1">2.1.1.72</ecNumber>
    </recommendedName>
</protein>
<keyword evidence="4" id="KW-0949">S-adenosyl-L-methionine</keyword>
<evidence type="ECO:0000256" key="7">
    <source>
        <dbReference type="ARBA" id="ARBA00047942"/>
    </source>
</evidence>
<keyword evidence="2" id="KW-0489">Methyltransferase</keyword>
<dbReference type="InterPro" id="IPR011639">
    <property type="entry name" value="MethylTrfase_TaqI-like_dom"/>
</dbReference>
<evidence type="ECO:0000259" key="8">
    <source>
        <dbReference type="Pfam" id="PF07669"/>
    </source>
</evidence>
<dbReference type="GO" id="GO:0009307">
    <property type="term" value="P:DNA restriction-modification system"/>
    <property type="evidence" value="ECO:0007669"/>
    <property type="project" value="UniProtKB-KW"/>
</dbReference>
<feature type="domain" description="TaqI-like C-terminal specificity" evidence="9">
    <location>
        <begin position="708"/>
        <end position="827"/>
    </location>
</feature>
<dbReference type="GO" id="GO:0009007">
    <property type="term" value="F:site-specific DNA-methyltransferase (adenine-specific) activity"/>
    <property type="evidence" value="ECO:0007669"/>
    <property type="project" value="UniProtKB-EC"/>
</dbReference>
<evidence type="ECO:0000313" key="11">
    <source>
        <dbReference type="Proteomes" id="UP000230707"/>
    </source>
</evidence>
<keyword evidence="5" id="KW-0680">Restriction system</keyword>
<reference evidence="10 11" key="1">
    <citation type="submission" date="2017-09" db="EMBL/GenBank/DDBJ databases">
        <title>Depth-based differentiation of microbial function through sediment-hosted aquifers and enrichment of novel symbionts in the deep terrestrial subsurface.</title>
        <authorList>
            <person name="Probst A.J."/>
            <person name="Ladd B."/>
            <person name="Jarett J.K."/>
            <person name="Geller-Mcgrath D.E."/>
            <person name="Sieber C.M."/>
            <person name="Emerson J.B."/>
            <person name="Anantharaman K."/>
            <person name="Thomas B.C."/>
            <person name="Malmstrom R."/>
            <person name="Stieglmeier M."/>
            <person name="Klingl A."/>
            <person name="Woyke T."/>
            <person name="Ryan C.M."/>
            <person name="Banfield J.F."/>
        </authorList>
    </citation>
    <scope>NUCLEOTIDE SEQUENCE [LARGE SCALE GENOMIC DNA]</scope>
    <source>
        <strain evidence="10">CG11_big_fil_rev_8_21_14_0_20_37_11</strain>
    </source>
</reference>
<dbReference type="PANTHER" id="PTHR33841:SF1">
    <property type="entry name" value="DNA METHYLTRANSFERASE A"/>
    <property type="match status" value="1"/>
</dbReference>
<evidence type="ECO:0000256" key="5">
    <source>
        <dbReference type="ARBA" id="ARBA00022747"/>
    </source>
</evidence>
<dbReference type="GO" id="GO:0032259">
    <property type="term" value="P:methylation"/>
    <property type="evidence" value="ECO:0007669"/>
    <property type="project" value="UniProtKB-KW"/>
</dbReference>
<dbReference type="InterPro" id="IPR023135">
    <property type="entry name" value="N6_DNA_MeTrfase_TaqI_C"/>
</dbReference>
<evidence type="ECO:0000256" key="2">
    <source>
        <dbReference type="ARBA" id="ARBA00022603"/>
    </source>
</evidence>
<dbReference type="InterPro" id="IPR050953">
    <property type="entry name" value="N4_N6_ade-DNA_methylase"/>
</dbReference>
<dbReference type="PRINTS" id="PR00507">
    <property type="entry name" value="N12N6MTFRASE"/>
</dbReference>
<proteinExistence type="predicted"/>
<dbReference type="Pfam" id="PF12950">
    <property type="entry name" value="TaqI_C"/>
    <property type="match status" value="1"/>
</dbReference>
<dbReference type="AlphaFoldDB" id="A0A2H0NFZ2"/>
<dbReference type="GO" id="GO:0003677">
    <property type="term" value="F:DNA binding"/>
    <property type="evidence" value="ECO:0007669"/>
    <property type="project" value="UniProtKB-KW"/>
</dbReference>
<dbReference type="SUPFAM" id="SSF53335">
    <property type="entry name" value="S-adenosyl-L-methionine-dependent methyltransferases"/>
    <property type="match status" value="1"/>
</dbReference>
<gene>
    <name evidence="10" type="ORF">COV53_06230</name>
</gene>
<comment type="caution">
    <text evidence="10">The sequence shown here is derived from an EMBL/GenBank/DDBJ whole genome shotgun (WGS) entry which is preliminary data.</text>
</comment>
<evidence type="ECO:0000256" key="1">
    <source>
        <dbReference type="ARBA" id="ARBA00011900"/>
    </source>
</evidence>
<name>A0A2H0NFZ2_9BACT</name>
<comment type="catalytic activity">
    <reaction evidence="7">
        <text>a 2'-deoxyadenosine in DNA + S-adenosyl-L-methionine = an N(6)-methyl-2'-deoxyadenosine in DNA + S-adenosyl-L-homocysteine + H(+)</text>
        <dbReference type="Rhea" id="RHEA:15197"/>
        <dbReference type="Rhea" id="RHEA-COMP:12418"/>
        <dbReference type="Rhea" id="RHEA-COMP:12419"/>
        <dbReference type="ChEBI" id="CHEBI:15378"/>
        <dbReference type="ChEBI" id="CHEBI:57856"/>
        <dbReference type="ChEBI" id="CHEBI:59789"/>
        <dbReference type="ChEBI" id="CHEBI:90615"/>
        <dbReference type="ChEBI" id="CHEBI:90616"/>
        <dbReference type="EC" id="2.1.1.72"/>
    </reaction>
</comment>
<evidence type="ECO:0000256" key="6">
    <source>
        <dbReference type="ARBA" id="ARBA00023125"/>
    </source>
</evidence>
<feature type="domain" description="Type II methyltransferase M.TaqI-like" evidence="8">
    <location>
        <begin position="426"/>
        <end position="597"/>
    </location>
</feature>
<dbReference type="InterPro" id="IPR002052">
    <property type="entry name" value="DNA_methylase_N6_adenine_CS"/>
</dbReference>
<dbReference type="PANTHER" id="PTHR33841">
    <property type="entry name" value="DNA METHYLTRANSFERASE YEEA-RELATED"/>
    <property type="match status" value="1"/>
</dbReference>
<evidence type="ECO:0000256" key="4">
    <source>
        <dbReference type="ARBA" id="ARBA00022691"/>
    </source>
</evidence>
<dbReference type="Gene3D" id="3.90.220.10">
    <property type="entry name" value="Adenine-n6-DNA-methyltransferase Taqi, Chain A, domain 2"/>
    <property type="match status" value="1"/>
</dbReference>
<dbReference type="Gene3D" id="3.40.50.150">
    <property type="entry name" value="Vaccinia Virus protein VP39"/>
    <property type="match status" value="1"/>
</dbReference>
<sequence>MIDKKKLKENIKRLIEKYELSKKSFSISKYSEEETKKDFILPLFASLGWDVTNKNEVTAEESQSSGRVDYGFYLEGRIKFYLEAKSLKTDLHREEYANQAIRYSWNKGVTWAVLTDFESIKVFNVQDISKKLGDKLFFEIPYSQYFERLDQLWLLSKDAFKDNLLDIEAEKYGKKLQKISVGTLLYKDLNTCRDILTHDLSAWNDNVSKDLLDEGVQKILDRLIFIRVAEDREVEPPTLIPLIREWESRKDRNKIPLYKSMVAKFRELNEIYNSNLFSEHPFEEWEDHSDATKRVVDILYGKKGYYEYDFKVIPADVLGSVYENYLGYRLSKSRKGMTLDIDARKRKEQGIYYTPDFIVDYIVKNSLKPVLDKCKNINDLKKIKVLDPACGSGSFLIKALEVIYDKYREFGNPGGVYTKLTILLDNIFGVDLDSQAVEIARLNLLINTLDNRMRLPPLDKNIKNGNSLISGSDEESKKYFGKNYRDKKPFNWQEEFPDVFKQGGFGAIVGNPPYIQLSMDAKQDNDLKKYLLDKYQSSMGRLNTFGFFIRLGIDLLKENGILGFIIPNTLLTQDYYRQLRETILNYCIISNIVTFQDLPFKDAVVENIIIIVQKTKSERERNNNKVIISYVNEKYEILSRKKINQRIFYESKQKTFNIRAGQKNMILKQKIEEAAEPLGNFLTINQAIALKHDRSKYLFDKKLNANYKPVLDGRDITRYFLCWSGKYLNYDIDAIHSCKRQDIFLSREKLFFRRVGDRLIATYDGKQFYALNTLVVMNLKEGIEYNLKYCLALFNSSLLNYYFLNFLKSTKKVFSEIQARQVAQLPIKIINFSKPADKAIHDRIVDLAQSMLNLNKQLANLSVNSNEWLEIQTEIGRIDKRLNAEIYKLYSLTSEEIAIVEGERKSKAFLQVSKL</sequence>